<dbReference type="InterPro" id="IPR001433">
    <property type="entry name" value="OxRdtase_FAD/NAD-bd"/>
</dbReference>
<sequence>MAKREVVECPILSIIPETPRVNTYRLGVGGGAFSFMAGQFLMASIPDFLREDGRPVRRAYSIASSPLDLMEGYLDLTITRVGEGGYFSNRIHESKVDDIVLIEGPYGKAFHLAYPPERFPERYLFVGSGSGIAPLRAMIRTLLKEGCPVPIELFYGYRYVSDCIYEEEIKEWMKKGVSVHLAISGSVSSGQVFSGAYGRVTSILPELIPSYNGQEVFICGPPAMVEQTVRFFQDIPFPEESVHKEQW</sequence>
<dbReference type="GO" id="GO:0050660">
    <property type="term" value="F:flavin adenine dinucleotide binding"/>
    <property type="evidence" value="ECO:0007669"/>
    <property type="project" value="InterPro"/>
</dbReference>
<dbReference type="PIRSF" id="PIRSF006816">
    <property type="entry name" value="Cyc3_hyd_g"/>
    <property type="match status" value="1"/>
</dbReference>
<dbReference type="PANTHER" id="PTHR47354">
    <property type="entry name" value="NADH OXIDOREDUCTASE HCR"/>
    <property type="match status" value="1"/>
</dbReference>
<evidence type="ECO:0000259" key="1">
    <source>
        <dbReference type="PROSITE" id="PS51384"/>
    </source>
</evidence>
<dbReference type="Proteomes" id="UP000007382">
    <property type="component" value="Chromosome"/>
</dbReference>
<dbReference type="PROSITE" id="PS51384">
    <property type="entry name" value="FAD_FR"/>
    <property type="match status" value="1"/>
</dbReference>
<dbReference type="InterPro" id="IPR017927">
    <property type="entry name" value="FAD-bd_FR_type"/>
</dbReference>
<dbReference type="InterPro" id="IPR050415">
    <property type="entry name" value="MRET"/>
</dbReference>
<proteinExistence type="predicted"/>
<organism evidence="2 3">
    <name type="scientific">Leptospirillum ferrooxidans (strain C2-3)</name>
    <dbReference type="NCBI Taxonomy" id="1162668"/>
    <lineage>
        <taxon>Bacteria</taxon>
        <taxon>Pseudomonadati</taxon>
        <taxon>Nitrospirota</taxon>
        <taxon>Nitrospiria</taxon>
        <taxon>Nitrospirales</taxon>
        <taxon>Nitrospiraceae</taxon>
        <taxon>Leptospirillum</taxon>
    </lineage>
</organism>
<dbReference type="GO" id="GO:0006221">
    <property type="term" value="P:pyrimidine nucleotide biosynthetic process"/>
    <property type="evidence" value="ECO:0007669"/>
    <property type="project" value="InterPro"/>
</dbReference>
<dbReference type="Pfam" id="PF00175">
    <property type="entry name" value="NAD_binding_1"/>
    <property type="match status" value="1"/>
</dbReference>
<feature type="domain" description="FAD-binding FR-type" evidence="1">
    <location>
        <begin position="4"/>
        <end position="112"/>
    </location>
</feature>
<dbReference type="PATRIC" id="fig|1162668.3.peg.1068"/>
<keyword evidence="3" id="KW-1185">Reference proteome</keyword>
<dbReference type="GO" id="GO:0051537">
    <property type="term" value="F:2 iron, 2 sulfur cluster binding"/>
    <property type="evidence" value="ECO:0007669"/>
    <property type="project" value="InterPro"/>
</dbReference>
<name>I0IMZ2_LEPFC</name>
<dbReference type="InterPro" id="IPR012165">
    <property type="entry name" value="Cyt_c3_hydrogenase_gsu"/>
</dbReference>
<dbReference type="AlphaFoldDB" id="I0IMZ2"/>
<dbReference type="STRING" id="1162668.LFE_0937"/>
<dbReference type="PANTHER" id="PTHR47354:SF5">
    <property type="entry name" value="PROTEIN RFBI"/>
    <property type="match status" value="1"/>
</dbReference>
<dbReference type="InterPro" id="IPR039261">
    <property type="entry name" value="FNR_nucleotide-bd"/>
</dbReference>
<dbReference type="KEGG" id="lfc:LFE_0937"/>
<dbReference type="SUPFAM" id="SSF63380">
    <property type="entry name" value="Riboflavin synthase domain-like"/>
    <property type="match status" value="1"/>
</dbReference>
<evidence type="ECO:0000313" key="3">
    <source>
        <dbReference type="Proteomes" id="UP000007382"/>
    </source>
</evidence>
<gene>
    <name evidence="2" type="ordered locus">LFE_0937</name>
</gene>
<dbReference type="InterPro" id="IPR017938">
    <property type="entry name" value="Riboflavin_synthase-like_b-brl"/>
</dbReference>
<dbReference type="eggNOG" id="COG1018">
    <property type="taxonomic scope" value="Bacteria"/>
</dbReference>
<dbReference type="GO" id="GO:0016491">
    <property type="term" value="F:oxidoreductase activity"/>
    <property type="evidence" value="ECO:0007669"/>
    <property type="project" value="InterPro"/>
</dbReference>
<reference evidence="2 3" key="1">
    <citation type="journal article" date="2012" name="J. Bacteriol.">
        <title>Complete Genome Sequence of Leptospirillum ferrooxidans Strain C2-3, Isolated from a Fresh Volcanic Ash Deposit on the Island of Miyake, Japan.</title>
        <authorList>
            <person name="Fujimura R."/>
            <person name="Sato Y."/>
            <person name="Nishizawa T."/>
            <person name="Oshima K."/>
            <person name="Kim S.-W."/>
            <person name="Hattori M."/>
            <person name="Kamijo T."/>
            <person name="Ohta H."/>
        </authorList>
    </citation>
    <scope>NUCLEOTIDE SEQUENCE [LARGE SCALE GENOMIC DNA]</scope>
    <source>
        <strain evidence="2 3">C2-3</strain>
    </source>
</reference>
<dbReference type="PRINTS" id="PR00406">
    <property type="entry name" value="CYTB5RDTASE"/>
</dbReference>
<dbReference type="RefSeq" id="WP_014449132.1">
    <property type="nucleotide sequence ID" value="NC_017094.1"/>
</dbReference>
<evidence type="ECO:0000313" key="2">
    <source>
        <dbReference type="EMBL" id="BAM06641.1"/>
    </source>
</evidence>
<dbReference type="EMBL" id="AP012342">
    <property type="protein sequence ID" value="BAM06641.1"/>
    <property type="molecule type" value="Genomic_DNA"/>
</dbReference>
<reference evidence="3" key="2">
    <citation type="submission" date="2012-03" db="EMBL/GenBank/DDBJ databases">
        <title>The complete genome sequence of the pioneer microbe on fresh volcanic deposit, Leptospirillum ferrooxidans strain C2-3.</title>
        <authorList>
            <person name="Fujimura R."/>
            <person name="Sato Y."/>
            <person name="Nishizawa T."/>
            <person name="Nanba K."/>
            <person name="Oshima K."/>
            <person name="Hattori M."/>
            <person name="Kamijo T."/>
            <person name="Ohta H."/>
        </authorList>
    </citation>
    <scope>NUCLEOTIDE SEQUENCE [LARGE SCALE GENOMIC DNA]</scope>
    <source>
        <strain evidence="3">C2-3</strain>
    </source>
</reference>
<protein>
    <submittedName>
        <fullName evidence="2">Putative oxidoreductase FAD/NAD(P)-binding</fullName>
    </submittedName>
</protein>
<dbReference type="InterPro" id="IPR001709">
    <property type="entry name" value="Flavoprot_Pyr_Nucl_cyt_Rdtase"/>
</dbReference>
<dbReference type="PRINTS" id="PR00371">
    <property type="entry name" value="FPNCR"/>
</dbReference>
<accession>I0IMZ2</accession>
<dbReference type="Gene3D" id="3.40.50.80">
    <property type="entry name" value="Nucleotide-binding domain of ferredoxin-NADP reductase (FNR) module"/>
    <property type="match status" value="1"/>
</dbReference>
<dbReference type="SUPFAM" id="SSF52343">
    <property type="entry name" value="Ferredoxin reductase-like, C-terminal NADP-linked domain"/>
    <property type="match status" value="1"/>
</dbReference>
<dbReference type="Pfam" id="PF00970">
    <property type="entry name" value="FAD_binding_6"/>
    <property type="match status" value="1"/>
</dbReference>
<dbReference type="HOGENOM" id="CLU_003827_7_3_0"/>
<dbReference type="Gene3D" id="2.40.30.10">
    <property type="entry name" value="Translation factors"/>
    <property type="match status" value="1"/>
</dbReference>
<dbReference type="InterPro" id="IPR008333">
    <property type="entry name" value="Cbr1-like_FAD-bd_dom"/>
</dbReference>
<dbReference type="OrthoDB" id="9796486at2"/>